<proteinExistence type="predicted"/>
<evidence type="ECO:0000313" key="2">
    <source>
        <dbReference type="Proteomes" id="UP000199586"/>
    </source>
</evidence>
<dbReference type="STRING" id="634430.SAMN04488241_11610"/>
<dbReference type="EMBL" id="FOXP01000016">
    <property type="protein sequence ID" value="SFP98589.1"/>
    <property type="molecule type" value="Genomic_DNA"/>
</dbReference>
<name>A0A1I5UTN3_9SPHN</name>
<organism evidence="1 2">
    <name type="scientific">Sphingomonas rubra</name>
    <dbReference type="NCBI Taxonomy" id="634430"/>
    <lineage>
        <taxon>Bacteria</taxon>
        <taxon>Pseudomonadati</taxon>
        <taxon>Pseudomonadota</taxon>
        <taxon>Alphaproteobacteria</taxon>
        <taxon>Sphingomonadales</taxon>
        <taxon>Sphingomonadaceae</taxon>
        <taxon>Sphingomonas</taxon>
    </lineage>
</organism>
<accession>A0A1I5UTN3</accession>
<dbReference type="Proteomes" id="UP000199586">
    <property type="component" value="Unassembled WGS sequence"/>
</dbReference>
<dbReference type="AlphaFoldDB" id="A0A1I5UTN3"/>
<gene>
    <name evidence="1" type="ORF">SAMN04488241_11610</name>
</gene>
<keyword evidence="2" id="KW-1185">Reference proteome</keyword>
<sequence>MTEPISIAGQTEPGRQAVAAFPFYTGPVGVRERDGWLDVAFFAPLVRMTLPISGLLDGKRVRITAVSTRQIDPTAKARGAMHAITATVIQEEGA</sequence>
<reference evidence="1 2" key="1">
    <citation type="submission" date="2016-10" db="EMBL/GenBank/DDBJ databases">
        <authorList>
            <person name="de Groot N.N."/>
        </authorList>
    </citation>
    <scope>NUCLEOTIDE SEQUENCE [LARGE SCALE GENOMIC DNA]</scope>
    <source>
        <strain evidence="1 2">CGMCC 1.9113</strain>
    </source>
</reference>
<evidence type="ECO:0000313" key="1">
    <source>
        <dbReference type="EMBL" id="SFP98589.1"/>
    </source>
</evidence>
<protein>
    <submittedName>
        <fullName evidence="1">Uncharacterized protein</fullName>
    </submittedName>
</protein>
<dbReference type="RefSeq" id="WP_093334468.1">
    <property type="nucleotide sequence ID" value="NZ_FOXP01000016.1"/>
</dbReference>